<dbReference type="AlphaFoldDB" id="A0A3B1BZA6"/>
<reference evidence="2" key="1">
    <citation type="submission" date="2018-06" db="EMBL/GenBank/DDBJ databases">
        <authorList>
            <person name="Zhirakovskaya E."/>
        </authorList>
    </citation>
    <scope>NUCLEOTIDE SEQUENCE</scope>
</reference>
<gene>
    <name evidence="2" type="ORF">MNBD_NITROSPINAE04-242</name>
</gene>
<accession>A0A3B1BZA6</accession>
<dbReference type="InterPro" id="IPR008490">
    <property type="entry name" value="Transposase_InsH_N"/>
</dbReference>
<dbReference type="PANTHER" id="PTHR35604:SF2">
    <property type="entry name" value="TRANSPOSASE INSH FOR INSERTION SEQUENCE ELEMENT IS5A-RELATED"/>
    <property type="match status" value="1"/>
</dbReference>
<name>A0A3B1BZA6_9ZZZZ</name>
<dbReference type="EMBL" id="UOGA01000242">
    <property type="protein sequence ID" value="VAX23299.1"/>
    <property type="molecule type" value="Genomic_DNA"/>
</dbReference>
<evidence type="ECO:0000313" key="2">
    <source>
        <dbReference type="EMBL" id="VAX23299.1"/>
    </source>
</evidence>
<protein>
    <submittedName>
        <fullName evidence="2">Mobile element protein</fullName>
    </submittedName>
</protein>
<organism evidence="2">
    <name type="scientific">hydrothermal vent metagenome</name>
    <dbReference type="NCBI Taxonomy" id="652676"/>
    <lineage>
        <taxon>unclassified sequences</taxon>
        <taxon>metagenomes</taxon>
        <taxon>ecological metagenomes</taxon>
    </lineage>
</organism>
<dbReference type="Pfam" id="PF05598">
    <property type="entry name" value="DUF772"/>
    <property type="match status" value="1"/>
</dbReference>
<dbReference type="PANTHER" id="PTHR35604">
    <property type="entry name" value="TRANSPOSASE INSH FOR INSERTION SEQUENCE ELEMENT IS5A-RELATED"/>
    <property type="match status" value="1"/>
</dbReference>
<sequence length="66" mass="7949">MYSHTGRPSIPPERLLKSMILMALYSVRSDRLFCETLDYNILFRWFLDMSLDERSFDHSVFSKNRD</sequence>
<feature type="domain" description="Transposase InsH N-terminal" evidence="1">
    <location>
        <begin position="1"/>
        <end position="66"/>
    </location>
</feature>
<evidence type="ECO:0000259" key="1">
    <source>
        <dbReference type="Pfam" id="PF05598"/>
    </source>
</evidence>
<feature type="non-terminal residue" evidence="2">
    <location>
        <position position="66"/>
    </location>
</feature>
<proteinExistence type="predicted"/>